<proteinExistence type="predicted"/>
<keyword evidence="3" id="KW-1185">Reference proteome</keyword>
<evidence type="ECO:0000313" key="2">
    <source>
        <dbReference type="EMBL" id="TRY15416.1"/>
    </source>
</evidence>
<evidence type="ECO:0000313" key="3">
    <source>
        <dbReference type="Proteomes" id="UP000318126"/>
    </source>
</evidence>
<keyword evidence="1" id="KW-0732">Signal</keyword>
<accession>A0A553JSH5</accession>
<reference evidence="3" key="1">
    <citation type="submission" date="2019-07" db="EMBL/GenBank/DDBJ databases">
        <title>Shewanella sp. YLB-08 draft genomic sequence.</title>
        <authorList>
            <person name="Yu L."/>
        </authorList>
    </citation>
    <scope>NUCLEOTIDE SEQUENCE [LARGE SCALE GENOMIC DNA]</scope>
    <source>
        <strain evidence="3">JCM 20706</strain>
    </source>
</reference>
<dbReference type="Proteomes" id="UP000318126">
    <property type="component" value="Unassembled WGS sequence"/>
</dbReference>
<sequence>MLNIKGFIAIGFIVMMGSACSNLPSDVATELVARGLCHSQSGHQTEYEKSECRKLVSKETKEKTKEK</sequence>
<feature type="signal peptide" evidence="1">
    <location>
        <begin position="1"/>
        <end position="21"/>
    </location>
</feature>
<organism evidence="2 3">
    <name type="scientific">Shewanella hanedai</name>
    <name type="common">Alteromonas hanedai</name>
    <dbReference type="NCBI Taxonomy" id="25"/>
    <lineage>
        <taxon>Bacteria</taxon>
        <taxon>Pseudomonadati</taxon>
        <taxon>Pseudomonadota</taxon>
        <taxon>Gammaproteobacteria</taxon>
        <taxon>Alteromonadales</taxon>
        <taxon>Shewanellaceae</taxon>
        <taxon>Shewanella</taxon>
    </lineage>
</organism>
<dbReference type="RefSeq" id="WP_143563448.1">
    <property type="nucleotide sequence ID" value="NZ_BMPL01000009.1"/>
</dbReference>
<protein>
    <recommendedName>
        <fullName evidence="4">Lipoprotein</fullName>
    </recommendedName>
</protein>
<comment type="caution">
    <text evidence="2">The sequence shown here is derived from an EMBL/GenBank/DDBJ whole genome shotgun (WGS) entry which is preliminary data.</text>
</comment>
<gene>
    <name evidence="2" type="ORF">FN961_04970</name>
</gene>
<dbReference type="AlphaFoldDB" id="A0A553JSH5"/>
<evidence type="ECO:0008006" key="4">
    <source>
        <dbReference type="Google" id="ProtNLM"/>
    </source>
</evidence>
<name>A0A553JSH5_SHEHA</name>
<dbReference type="PROSITE" id="PS51257">
    <property type="entry name" value="PROKAR_LIPOPROTEIN"/>
    <property type="match status" value="1"/>
</dbReference>
<evidence type="ECO:0000256" key="1">
    <source>
        <dbReference type="SAM" id="SignalP"/>
    </source>
</evidence>
<dbReference type="EMBL" id="VKGK01000004">
    <property type="protein sequence ID" value="TRY15416.1"/>
    <property type="molecule type" value="Genomic_DNA"/>
</dbReference>
<feature type="chain" id="PRO_5022203433" description="Lipoprotein" evidence="1">
    <location>
        <begin position="22"/>
        <end position="67"/>
    </location>
</feature>
<dbReference type="OrthoDB" id="9920760at2"/>